<reference evidence="1" key="2">
    <citation type="journal article" date="2023" name="Int. J. Mol. Sci.">
        <title>De Novo Assembly and Annotation of 11 Diverse Shrub Willow (Salix) Genomes Reveals Novel Gene Organization in Sex-Linked Regions.</title>
        <authorList>
            <person name="Hyden B."/>
            <person name="Feng K."/>
            <person name="Yates T.B."/>
            <person name="Jawdy S."/>
            <person name="Cereghino C."/>
            <person name="Smart L.B."/>
            <person name="Muchero W."/>
        </authorList>
    </citation>
    <scope>NUCLEOTIDE SEQUENCE</scope>
    <source>
        <tissue evidence="1">Shoot tip</tissue>
    </source>
</reference>
<organism evidence="1 2">
    <name type="scientific">Salix suchowensis</name>
    <dbReference type="NCBI Taxonomy" id="1278906"/>
    <lineage>
        <taxon>Eukaryota</taxon>
        <taxon>Viridiplantae</taxon>
        <taxon>Streptophyta</taxon>
        <taxon>Embryophyta</taxon>
        <taxon>Tracheophyta</taxon>
        <taxon>Spermatophyta</taxon>
        <taxon>Magnoliopsida</taxon>
        <taxon>eudicotyledons</taxon>
        <taxon>Gunneridae</taxon>
        <taxon>Pentapetalae</taxon>
        <taxon>rosids</taxon>
        <taxon>fabids</taxon>
        <taxon>Malpighiales</taxon>
        <taxon>Salicaceae</taxon>
        <taxon>Saliceae</taxon>
        <taxon>Salix</taxon>
    </lineage>
</organism>
<accession>A0ABQ9CHD6</accession>
<comment type="caution">
    <text evidence="1">The sequence shown here is derived from an EMBL/GenBank/DDBJ whole genome shotgun (WGS) entry which is preliminary data.</text>
</comment>
<name>A0ABQ9CHD6_9ROSI</name>
<gene>
    <name evidence="1" type="ORF">OIU77_018645</name>
</gene>
<sequence length="55" mass="6496">MRVKGRLPTKNYISQVSCQNCRADSIFCSENLYLPVAERKRYSRIEKMQTNYTCT</sequence>
<evidence type="ECO:0000313" key="2">
    <source>
        <dbReference type="Proteomes" id="UP001141253"/>
    </source>
</evidence>
<dbReference type="Proteomes" id="UP001141253">
    <property type="component" value="Chromosome 5"/>
</dbReference>
<proteinExistence type="predicted"/>
<reference evidence="1" key="1">
    <citation type="submission" date="2022-10" db="EMBL/GenBank/DDBJ databases">
        <authorList>
            <person name="Hyden B.L."/>
            <person name="Feng K."/>
            <person name="Yates T."/>
            <person name="Jawdy S."/>
            <person name="Smart L.B."/>
            <person name="Muchero W."/>
        </authorList>
    </citation>
    <scope>NUCLEOTIDE SEQUENCE</scope>
    <source>
        <tissue evidence="1">Shoot tip</tissue>
    </source>
</reference>
<dbReference type="EMBL" id="JAPFFI010000003">
    <property type="protein sequence ID" value="KAJ6397676.1"/>
    <property type="molecule type" value="Genomic_DNA"/>
</dbReference>
<keyword evidence="2" id="KW-1185">Reference proteome</keyword>
<evidence type="ECO:0000313" key="1">
    <source>
        <dbReference type="EMBL" id="KAJ6397676.1"/>
    </source>
</evidence>
<protein>
    <submittedName>
        <fullName evidence="1">Uncharacterized protein</fullName>
    </submittedName>
</protein>